<protein>
    <recommendedName>
        <fullName evidence="4">NAB domain-containing protein</fullName>
    </recommendedName>
</protein>
<keyword evidence="6" id="KW-1185">Reference proteome</keyword>
<evidence type="ECO:0000259" key="4">
    <source>
        <dbReference type="PROSITE" id="PS51774"/>
    </source>
</evidence>
<sequence length="224" mass="26251">GSSNWWWIDSHGKESPSRSPWLMSTLAELEEKTKGMMKLIEEEADTFAQRAEMYYKKRPELITMVQEFYKTHRSLAEQFDHMRSESTPSRGLPTPWSSSSASSFANYRLEKSLSMIEKGCDIYSEESDGGSVVENPDEEEEEDVATRLGEMVERLREENRVQKRQLREKDEEKREVIRQLSLAMELLREENLNLRKDLLVRNSEKKVEIDKSRGLFIGRFLKGF</sequence>
<proteinExistence type="inferred from homology"/>
<comment type="caution">
    <text evidence="5">The sequence shown here is derived from an EMBL/GenBank/DDBJ whole genome shotgun (WGS) entry which is preliminary data.</text>
</comment>
<dbReference type="PROSITE" id="PS51774">
    <property type="entry name" value="NAB"/>
    <property type="match status" value="1"/>
</dbReference>
<dbReference type="InterPro" id="IPR051861">
    <property type="entry name" value="NET_actin-binding_domain"/>
</dbReference>
<dbReference type="OrthoDB" id="2019833at2759"/>
<dbReference type="Proteomes" id="UP000015453">
    <property type="component" value="Unassembled WGS sequence"/>
</dbReference>
<feature type="non-terminal residue" evidence="5">
    <location>
        <position position="224"/>
    </location>
</feature>
<evidence type="ECO:0000256" key="1">
    <source>
        <dbReference type="ARBA" id="ARBA00023054"/>
    </source>
</evidence>
<gene>
    <name evidence="5" type="ORF">M569_02114</name>
</gene>
<evidence type="ECO:0000256" key="3">
    <source>
        <dbReference type="SAM" id="MobiDB-lite"/>
    </source>
</evidence>
<dbReference type="EMBL" id="AUSU01000757">
    <property type="protein sequence ID" value="EPS72643.1"/>
    <property type="molecule type" value="Genomic_DNA"/>
</dbReference>
<organism evidence="5 6">
    <name type="scientific">Genlisea aurea</name>
    <dbReference type="NCBI Taxonomy" id="192259"/>
    <lineage>
        <taxon>Eukaryota</taxon>
        <taxon>Viridiplantae</taxon>
        <taxon>Streptophyta</taxon>
        <taxon>Embryophyta</taxon>
        <taxon>Tracheophyta</taxon>
        <taxon>Spermatophyta</taxon>
        <taxon>Magnoliopsida</taxon>
        <taxon>eudicotyledons</taxon>
        <taxon>Gunneridae</taxon>
        <taxon>Pentapetalae</taxon>
        <taxon>asterids</taxon>
        <taxon>lamiids</taxon>
        <taxon>Lamiales</taxon>
        <taxon>Lentibulariaceae</taxon>
        <taxon>Genlisea</taxon>
    </lineage>
</organism>
<dbReference type="GO" id="GO:0003779">
    <property type="term" value="F:actin binding"/>
    <property type="evidence" value="ECO:0007669"/>
    <property type="project" value="InterPro"/>
</dbReference>
<name>S8E9S9_9LAMI</name>
<dbReference type="Pfam" id="PF07765">
    <property type="entry name" value="KIP1"/>
    <property type="match status" value="1"/>
</dbReference>
<comment type="similarity">
    <text evidence="2">Belongs to the NET family.</text>
</comment>
<evidence type="ECO:0000256" key="2">
    <source>
        <dbReference type="ARBA" id="ARBA00038006"/>
    </source>
</evidence>
<feature type="domain" description="NAB" evidence="4">
    <location>
        <begin position="3"/>
        <end position="86"/>
    </location>
</feature>
<dbReference type="InterPro" id="IPR011684">
    <property type="entry name" value="NAB"/>
</dbReference>
<dbReference type="AlphaFoldDB" id="S8E9S9"/>
<feature type="region of interest" description="Disordered" evidence="3">
    <location>
        <begin position="125"/>
        <end position="144"/>
    </location>
</feature>
<accession>S8E9S9</accession>
<evidence type="ECO:0000313" key="5">
    <source>
        <dbReference type="EMBL" id="EPS72643.1"/>
    </source>
</evidence>
<keyword evidence="1" id="KW-0175">Coiled coil</keyword>
<evidence type="ECO:0000313" key="6">
    <source>
        <dbReference type="Proteomes" id="UP000015453"/>
    </source>
</evidence>
<feature type="non-terminal residue" evidence="5">
    <location>
        <position position="1"/>
    </location>
</feature>
<reference evidence="5 6" key="1">
    <citation type="journal article" date="2013" name="BMC Genomics">
        <title>The miniature genome of a carnivorous plant Genlisea aurea contains a low number of genes and short non-coding sequences.</title>
        <authorList>
            <person name="Leushkin E.V."/>
            <person name="Sutormin R.A."/>
            <person name="Nabieva E.R."/>
            <person name="Penin A.A."/>
            <person name="Kondrashov A.S."/>
            <person name="Logacheva M.D."/>
        </authorList>
    </citation>
    <scope>NUCLEOTIDE SEQUENCE [LARGE SCALE GENOMIC DNA]</scope>
</reference>
<dbReference type="PANTHER" id="PTHR32258">
    <property type="entry name" value="PROTEIN NETWORKED 4A"/>
    <property type="match status" value="1"/>
</dbReference>
<dbReference type="PANTHER" id="PTHR32258:SF28">
    <property type="entry name" value="PROTEIN NETWORKED 3A-RELATED"/>
    <property type="match status" value="1"/>
</dbReference>